<protein>
    <submittedName>
        <fullName evidence="1">Uncharacterized protein</fullName>
    </submittedName>
</protein>
<evidence type="ECO:0000313" key="2">
    <source>
        <dbReference type="Proteomes" id="UP000002630"/>
    </source>
</evidence>
<keyword evidence="2" id="KW-1185">Reference proteome</keyword>
<reference evidence="1 2" key="1">
    <citation type="journal article" date="2010" name="Nature">
        <title>The Ectocarpus genome and the independent evolution of multicellularity in brown algae.</title>
        <authorList>
            <person name="Cock J.M."/>
            <person name="Sterck L."/>
            <person name="Rouze P."/>
            <person name="Scornet D."/>
            <person name="Allen A.E."/>
            <person name="Amoutzias G."/>
            <person name="Anthouard V."/>
            <person name="Artiguenave F."/>
            <person name="Aury J.M."/>
            <person name="Badger J.H."/>
            <person name="Beszteri B."/>
            <person name="Billiau K."/>
            <person name="Bonnet E."/>
            <person name="Bothwell J.H."/>
            <person name="Bowler C."/>
            <person name="Boyen C."/>
            <person name="Brownlee C."/>
            <person name="Carrano C.J."/>
            <person name="Charrier B."/>
            <person name="Cho G.Y."/>
            <person name="Coelho S.M."/>
            <person name="Collen J."/>
            <person name="Corre E."/>
            <person name="Da Silva C."/>
            <person name="Delage L."/>
            <person name="Delaroque N."/>
            <person name="Dittami S.M."/>
            <person name="Doulbeau S."/>
            <person name="Elias M."/>
            <person name="Farnham G."/>
            <person name="Gachon C.M."/>
            <person name="Gschloessl B."/>
            <person name="Heesch S."/>
            <person name="Jabbari K."/>
            <person name="Jubin C."/>
            <person name="Kawai H."/>
            <person name="Kimura K."/>
            <person name="Kloareg B."/>
            <person name="Kupper F.C."/>
            <person name="Lang D."/>
            <person name="Le Bail A."/>
            <person name="Leblanc C."/>
            <person name="Lerouge P."/>
            <person name="Lohr M."/>
            <person name="Lopez P.J."/>
            <person name="Martens C."/>
            <person name="Maumus F."/>
            <person name="Michel G."/>
            <person name="Miranda-Saavedra D."/>
            <person name="Morales J."/>
            <person name="Moreau H."/>
            <person name="Motomura T."/>
            <person name="Nagasato C."/>
            <person name="Napoli C.A."/>
            <person name="Nelson D.R."/>
            <person name="Nyvall-Collen P."/>
            <person name="Peters A.F."/>
            <person name="Pommier C."/>
            <person name="Potin P."/>
            <person name="Poulain J."/>
            <person name="Quesneville H."/>
            <person name="Read B."/>
            <person name="Rensing S.A."/>
            <person name="Ritter A."/>
            <person name="Rousvoal S."/>
            <person name="Samanta M."/>
            <person name="Samson G."/>
            <person name="Schroeder D.C."/>
            <person name="Segurens B."/>
            <person name="Strittmatter M."/>
            <person name="Tonon T."/>
            <person name="Tregear J.W."/>
            <person name="Valentin K."/>
            <person name="von Dassow P."/>
            <person name="Yamagishi T."/>
            <person name="Van de Peer Y."/>
            <person name="Wincker P."/>
        </authorList>
    </citation>
    <scope>NUCLEOTIDE SEQUENCE [LARGE SCALE GENOMIC DNA]</scope>
    <source>
        <strain evidence="2">Ec32 / CCAP1310/4</strain>
    </source>
</reference>
<dbReference type="Proteomes" id="UP000002630">
    <property type="component" value="Linkage Group LG04"/>
</dbReference>
<organism evidence="1 2">
    <name type="scientific">Ectocarpus siliculosus</name>
    <name type="common">Brown alga</name>
    <name type="synonym">Conferva siliculosa</name>
    <dbReference type="NCBI Taxonomy" id="2880"/>
    <lineage>
        <taxon>Eukaryota</taxon>
        <taxon>Sar</taxon>
        <taxon>Stramenopiles</taxon>
        <taxon>Ochrophyta</taxon>
        <taxon>PX clade</taxon>
        <taxon>Phaeophyceae</taxon>
        <taxon>Ectocarpales</taxon>
        <taxon>Ectocarpaceae</taxon>
        <taxon>Ectocarpus</taxon>
    </lineage>
</organism>
<dbReference type="EMBL" id="FN649729">
    <property type="protein sequence ID" value="CBJ29204.1"/>
    <property type="molecule type" value="Genomic_DNA"/>
</dbReference>
<sequence>MWRPPQPTNRFDSAGRWRVKWTSTGQQVKAHTQEQSGTTFPRHRNLRDMVLRVTKAHMASTRQDLSERQLLEEDRLHEDFVAQVVTSALLHTANNIAAHPVNEVGKHESIVCKCTRKARACGRLCNGGFSTTNARAYSKRVSGTPCCSS</sequence>
<gene>
    <name evidence="1" type="ORF">Esi_0138_0028</name>
</gene>
<evidence type="ECO:0000313" key="1">
    <source>
        <dbReference type="EMBL" id="CBJ29204.1"/>
    </source>
</evidence>
<proteinExistence type="predicted"/>
<dbReference type="AlphaFoldDB" id="D7FJV6"/>
<dbReference type="OrthoDB" id="10521315at2759"/>
<accession>D7FJV6</accession>
<dbReference type="InParanoid" id="D7FJV6"/>
<dbReference type="EMBL" id="FN647986">
    <property type="protein sequence ID" value="CBJ29204.1"/>
    <property type="molecule type" value="Genomic_DNA"/>
</dbReference>
<name>D7FJV6_ECTSI</name>